<feature type="domain" description="Tim44-like" evidence="6">
    <location>
        <begin position="69"/>
        <end position="215"/>
    </location>
</feature>
<dbReference type="PANTHER" id="PTHR10721">
    <property type="entry name" value="MITOCHONDRIAL IMPORT INNER MEMBRANE TRANSLOCASE SUBUNIT TIM44"/>
    <property type="match status" value="1"/>
</dbReference>
<feature type="transmembrane region" description="Helical" evidence="5">
    <location>
        <begin position="6"/>
        <end position="24"/>
    </location>
</feature>
<dbReference type="GO" id="GO:0016020">
    <property type="term" value="C:membrane"/>
    <property type="evidence" value="ECO:0007669"/>
    <property type="project" value="UniProtKB-SubCell"/>
</dbReference>
<dbReference type="Proteomes" id="UP000182983">
    <property type="component" value="Unassembled WGS sequence"/>
</dbReference>
<evidence type="ECO:0000256" key="2">
    <source>
        <dbReference type="ARBA" id="ARBA00009597"/>
    </source>
</evidence>
<dbReference type="OrthoDB" id="9798618at2"/>
<keyword evidence="8" id="KW-1185">Reference proteome</keyword>
<dbReference type="GO" id="GO:0051087">
    <property type="term" value="F:protein-folding chaperone binding"/>
    <property type="evidence" value="ECO:0007669"/>
    <property type="project" value="TreeGrafter"/>
</dbReference>
<protein>
    <submittedName>
        <fullName evidence="7">Predicted lipid-binding transport protein, Tim44 family</fullName>
    </submittedName>
</protein>
<keyword evidence="3" id="KW-0809">Transit peptide</keyword>
<dbReference type="InterPro" id="IPR032710">
    <property type="entry name" value="NTF2-like_dom_sf"/>
</dbReference>
<dbReference type="InterPro" id="IPR039544">
    <property type="entry name" value="Tim44-like"/>
</dbReference>
<comment type="subcellular location">
    <subcellularLocation>
        <location evidence="1">Membrane</location>
    </subcellularLocation>
</comment>
<dbReference type="PIRSF" id="PIRSF031890">
    <property type="entry name" value="UCP031890_transporter_Tim44"/>
    <property type="match status" value="1"/>
</dbReference>
<keyword evidence="4 5" id="KW-0472">Membrane</keyword>
<dbReference type="Pfam" id="PF04280">
    <property type="entry name" value="Tim44"/>
    <property type="match status" value="1"/>
</dbReference>
<evidence type="ECO:0000256" key="5">
    <source>
        <dbReference type="SAM" id="Phobius"/>
    </source>
</evidence>
<dbReference type="InterPro" id="IPR007379">
    <property type="entry name" value="Tim44-like_dom"/>
</dbReference>
<dbReference type="PANTHER" id="PTHR10721:SF1">
    <property type="entry name" value="MITOCHONDRIAL IMPORT INNER MEMBRANE TRANSLOCASE SUBUNIT TIM44"/>
    <property type="match status" value="1"/>
</dbReference>
<dbReference type="RefSeq" id="WP_074767116.1">
    <property type="nucleotide sequence ID" value="NZ_FNWO01000005.1"/>
</dbReference>
<name>A0A1H6HDX4_MAGFU</name>
<dbReference type="GO" id="GO:0030150">
    <property type="term" value="P:protein import into mitochondrial matrix"/>
    <property type="evidence" value="ECO:0007669"/>
    <property type="project" value="TreeGrafter"/>
</dbReference>
<keyword evidence="5" id="KW-0812">Transmembrane</keyword>
<evidence type="ECO:0000256" key="1">
    <source>
        <dbReference type="ARBA" id="ARBA00004370"/>
    </source>
</evidence>
<reference evidence="8" key="1">
    <citation type="submission" date="2016-10" db="EMBL/GenBank/DDBJ databases">
        <authorList>
            <person name="Varghese N."/>
            <person name="Submissions S."/>
        </authorList>
    </citation>
    <scope>NUCLEOTIDE SEQUENCE [LARGE SCALE GENOMIC DNA]</scope>
    <source>
        <strain evidence="8">DSM 13234</strain>
    </source>
</reference>
<comment type="similarity">
    <text evidence="2">Belongs to the Tim44 family.</text>
</comment>
<evidence type="ECO:0000259" key="6">
    <source>
        <dbReference type="SMART" id="SM00978"/>
    </source>
</evidence>
<dbReference type="InterPro" id="IPR016985">
    <property type="entry name" value="UCP031890_Tim44-rel"/>
</dbReference>
<dbReference type="NCBIfam" id="NF033779">
    <property type="entry name" value="Tim44_TimA_adap"/>
    <property type="match status" value="1"/>
</dbReference>
<dbReference type="EMBL" id="FNWO01000005">
    <property type="protein sequence ID" value="SEH34027.1"/>
    <property type="molecule type" value="Genomic_DNA"/>
</dbReference>
<evidence type="ECO:0000256" key="4">
    <source>
        <dbReference type="ARBA" id="ARBA00023136"/>
    </source>
</evidence>
<dbReference type="SUPFAM" id="SSF54427">
    <property type="entry name" value="NTF2-like"/>
    <property type="match status" value="1"/>
</dbReference>
<evidence type="ECO:0000256" key="3">
    <source>
        <dbReference type="ARBA" id="ARBA00022946"/>
    </source>
</evidence>
<keyword evidence="5" id="KW-1133">Transmembrane helix</keyword>
<dbReference type="AlphaFoldDB" id="A0A1H6HDX4"/>
<organism evidence="7 8">
    <name type="scientific">Magnetospirillum fulvum</name>
    <name type="common">Rhodospirillum fulvum</name>
    <dbReference type="NCBI Taxonomy" id="1082"/>
    <lineage>
        <taxon>Bacteria</taxon>
        <taxon>Pseudomonadati</taxon>
        <taxon>Pseudomonadota</taxon>
        <taxon>Alphaproteobacteria</taxon>
        <taxon>Rhodospirillales</taxon>
        <taxon>Rhodospirillaceae</taxon>
        <taxon>Magnetospirillum</taxon>
    </lineage>
</organism>
<evidence type="ECO:0000313" key="7">
    <source>
        <dbReference type="EMBL" id="SEH34027.1"/>
    </source>
</evidence>
<evidence type="ECO:0000313" key="8">
    <source>
        <dbReference type="Proteomes" id="UP000182983"/>
    </source>
</evidence>
<dbReference type="Gene3D" id="3.10.450.240">
    <property type="match status" value="1"/>
</dbReference>
<dbReference type="SMART" id="SM00978">
    <property type="entry name" value="Tim44"/>
    <property type="match status" value="1"/>
</dbReference>
<sequence>MNDGFHYLDIIFFAMVAAFLVLRLRSVLGRRTGAEQPPERWGAGEAASNVVDLASARRSVAEPAPGSPASRGLADIRALDRSFDLDGFLAGARSAFTMVVTAFAAGDRETLRQLLSPEVFANFVAVIDAHAARGDTLTTELVSIRTVEPIEAEVRGAFSEITVRFVSEQVNLLRDAEGRVIEGSPDRIVNVTDEWTFRRDPRAADPNWLLVATRTPEE</sequence>
<gene>
    <name evidence="7" type="ORF">SAMN04244559_01501</name>
</gene>
<proteinExistence type="inferred from homology"/>
<accession>A0A1H6HDX4</accession>